<dbReference type="Proteomes" id="UP001500994">
    <property type="component" value="Unassembled WGS sequence"/>
</dbReference>
<evidence type="ECO:0000313" key="1">
    <source>
        <dbReference type="EMBL" id="GAA2686869.1"/>
    </source>
</evidence>
<reference evidence="2" key="1">
    <citation type="journal article" date="2019" name="Int. J. Syst. Evol. Microbiol.">
        <title>The Global Catalogue of Microorganisms (GCM) 10K type strain sequencing project: providing services to taxonomists for standard genome sequencing and annotation.</title>
        <authorList>
            <consortium name="The Broad Institute Genomics Platform"/>
            <consortium name="The Broad Institute Genome Sequencing Center for Infectious Disease"/>
            <person name="Wu L."/>
            <person name="Ma J."/>
        </authorList>
    </citation>
    <scope>NUCLEOTIDE SEQUENCE [LARGE SCALE GENOMIC DNA]</scope>
    <source>
        <strain evidence="2">JCM 16374</strain>
    </source>
</reference>
<comment type="caution">
    <text evidence="1">The sequence shown here is derived from an EMBL/GenBank/DDBJ whole genome shotgun (WGS) entry which is preliminary data.</text>
</comment>
<organism evidence="1 2">
    <name type="scientific">Streptomyces lunalinharesii</name>
    <dbReference type="NCBI Taxonomy" id="333384"/>
    <lineage>
        <taxon>Bacteria</taxon>
        <taxon>Bacillati</taxon>
        <taxon>Actinomycetota</taxon>
        <taxon>Actinomycetes</taxon>
        <taxon>Kitasatosporales</taxon>
        <taxon>Streptomycetaceae</taxon>
        <taxon>Streptomyces</taxon>
    </lineage>
</organism>
<protein>
    <submittedName>
        <fullName evidence="1">Uncharacterized protein</fullName>
    </submittedName>
</protein>
<accession>A0ABP6FB52</accession>
<dbReference type="RefSeq" id="WP_344583474.1">
    <property type="nucleotide sequence ID" value="NZ_BAAARK010000040.1"/>
</dbReference>
<proteinExistence type="predicted"/>
<name>A0ABP6FB52_9ACTN</name>
<gene>
    <name evidence="1" type="ORF">GCM10009864_70680</name>
</gene>
<sequence length="78" mass="8974">MDETLKAALKAYYRLWKALQVAAAEPHHPETEDRLRSVGRDANSRLREAGLFDEDGRLDEKRLTTLMIAQFPDYDPSL</sequence>
<evidence type="ECO:0000313" key="2">
    <source>
        <dbReference type="Proteomes" id="UP001500994"/>
    </source>
</evidence>
<dbReference type="EMBL" id="BAAARK010000040">
    <property type="protein sequence ID" value="GAA2686869.1"/>
    <property type="molecule type" value="Genomic_DNA"/>
</dbReference>
<keyword evidence="2" id="KW-1185">Reference proteome</keyword>